<dbReference type="NCBIfam" id="TIGR03818">
    <property type="entry name" value="MotA1"/>
    <property type="match status" value="1"/>
</dbReference>
<dbReference type="Pfam" id="PF01618">
    <property type="entry name" value="MotA_ExbB"/>
    <property type="match status" value="1"/>
</dbReference>
<keyword evidence="9" id="KW-0375">Hydrogen ion transport</keyword>
<reference evidence="16 17" key="1">
    <citation type="submission" date="2016-04" db="EMBL/GenBank/DDBJ databases">
        <title>Draft genome sequence of freshwater magnetotactic bacteria Magnetospirillum marisnigri SP-1 and Magnetospirillum moscoviense BB-1.</title>
        <authorList>
            <person name="Koziaeva V."/>
            <person name="Dziuba M.V."/>
            <person name="Ivanov T.M."/>
            <person name="Kuznetsov B."/>
            <person name="Grouzdev D.S."/>
        </authorList>
    </citation>
    <scope>NUCLEOTIDE SEQUENCE [LARGE SCALE GENOMIC DNA]</scope>
    <source>
        <strain evidence="16 17">BB-1</strain>
    </source>
</reference>
<dbReference type="Proteomes" id="UP000078543">
    <property type="component" value="Unassembled WGS sequence"/>
</dbReference>
<keyword evidence="6" id="KW-0997">Cell inner membrane</keyword>
<evidence type="ECO:0000256" key="6">
    <source>
        <dbReference type="ARBA" id="ARBA00022519"/>
    </source>
</evidence>
<gene>
    <name evidence="16" type="ORF">A6A05_17725</name>
</gene>
<dbReference type="InterPro" id="IPR022522">
    <property type="entry name" value="Flagellar_motor_stator_MotA"/>
</dbReference>
<sequence length="286" mass="31207">MFAIIGIVTTIACVIGGYAASGGHLDVLWQPFEFIIILGAAVGSLLLGNPKSTITGIAKNFAIIFKGPHHKKDDYVELLSMLYSVFKLAKTKGDLALESHVEKPDESPLFGKFPKFSGDHHSRTFLCDYLRLLTLGTSNAHEIESIVDGEMEAHHKHYHEISHAVNLMSDAMPALGIVAAVLGVIHTMGSITEPPEVLGHLIGAALVGTFSGVLLSYAFFAPFARNMQMAFDSDHYYFLAMKAGLLAHMQGYAPQVSVEFARKILPDELRPTFQELEETVTNLPPD</sequence>
<dbReference type="AlphaFoldDB" id="A0A178M6R5"/>
<keyword evidence="16" id="KW-0969">Cilium</keyword>
<evidence type="ECO:0000256" key="3">
    <source>
        <dbReference type="ARBA" id="ARBA00022448"/>
    </source>
</evidence>
<dbReference type="GO" id="GO:1902600">
    <property type="term" value="P:proton transmembrane transport"/>
    <property type="evidence" value="ECO:0007669"/>
    <property type="project" value="UniProtKB-KW"/>
</dbReference>
<keyword evidence="16" id="KW-0966">Cell projection</keyword>
<dbReference type="InterPro" id="IPR046786">
    <property type="entry name" value="MotA_N"/>
</dbReference>
<dbReference type="GO" id="GO:0006935">
    <property type="term" value="P:chemotaxis"/>
    <property type="evidence" value="ECO:0007669"/>
    <property type="project" value="UniProtKB-KW"/>
</dbReference>
<dbReference type="PANTHER" id="PTHR30433">
    <property type="entry name" value="CHEMOTAXIS PROTEIN MOTA"/>
    <property type="match status" value="1"/>
</dbReference>
<dbReference type="Pfam" id="PF20560">
    <property type="entry name" value="MotA_N"/>
    <property type="match status" value="1"/>
</dbReference>
<comment type="similarity">
    <text evidence="2">Belongs to the MotA family.</text>
</comment>
<dbReference type="PANTHER" id="PTHR30433:SF4">
    <property type="entry name" value="MOTILITY PROTEIN A"/>
    <property type="match status" value="1"/>
</dbReference>
<evidence type="ECO:0000256" key="4">
    <source>
        <dbReference type="ARBA" id="ARBA00022475"/>
    </source>
</evidence>
<evidence type="ECO:0000256" key="7">
    <source>
        <dbReference type="ARBA" id="ARBA00022692"/>
    </source>
</evidence>
<comment type="subcellular location">
    <subcellularLocation>
        <location evidence="1">Cell inner membrane</location>
        <topology evidence="1">Multi-pass membrane protein</topology>
    </subcellularLocation>
</comment>
<feature type="domain" description="Motility protein A N-terminal" evidence="15">
    <location>
        <begin position="4"/>
        <end position="93"/>
    </location>
</feature>
<dbReference type="STRING" id="1437059.A6A05_17725"/>
<keyword evidence="12 13" id="KW-0472">Membrane</keyword>
<dbReference type="EMBL" id="LWQU01000201">
    <property type="protein sequence ID" value="OAN44233.1"/>
    <property type="molecule type" value="Genomic_DNA"/>
</dbReference>
<dbReference type="RefSeq" id="WP_068504678.1">
    <property type="nucleotide sequence ID" value="NZ_LWQU01000201.1"/>
</dbReference>
<evidence type="ECO:0000256" key="1">
    <source>
        <dbReference type="ARBA" id="ARBA00004429"/>
    </source>
</evidence>
<organism evidence="16 17">
    <name type="scientific">Magnetospirillum moscoviense</name>
    <dbReference type="NCBI Taxonomy" id="1437059"/>
    <lineage>
        <taxon>Bacteria</taxon>
        <taxon>Pseudomonadati</taxon>
        <taxon>Pseudomonadota</taxon>
        <taxon>Alphaproteobacteria</taxon>
        <taxon>Rhodospirillales</taxon>
        <taxon>Rhodospirillaceae</taxon>
        <taxon>Magnetospirillum</taxon>
    </lineage>
</organism>
<keyword evidence="16" id="KW-0282">Flagellum</keyword>
<evidence type="ECO:0000259" key="15">
    <source>
        <dbReference type="Pfam" id="PF20560"/>
    </source>
</evidence>
<keyword evidence="8" id="KW-0283">Flagellar rotation</keyword>
<evidence type="ECO:0000256" key="8">
    <source>
        <dbReference type="ARBA" id="ARBA00022779"/>
    </source>
</evidence>
<keyword evidence="17" id="KW-1185">Reference proteome</keyword>
<evidence type="ECO:0000313" key="17">
    <source>
        <dbReference type="Proteomes" id="UP000078543"/>
    </source>
</evidence>
<comment type="caution">
    <text evidence="16">The sequence shown here is derived from an EMBL/GenBank/DDBJ whole genome shotgun (WGS) entry which is preliminary data.</text>
</comment>
<feature type="domain" description="MotA/TolQ/ExbB proton channel" evidence="14">
    <location>
        <begin position="135"/>
        <end position="228"/>
    </location>
</feature>
<protein>
    <submittedName>
        <fullName evidence="16">Flagellar motor stator protein MotA</fullName>
    </submittedName>
</protein>
<name>A0A178M6R5_9PROT</name>
<feature type="transmembrane region" description="Helical" evidence="13">
    <location>
        <begin position="197"/>
        <end position="220"/>
    </location>
</feature>
<dbReference type="InterPro" id="IPR000540">
    <property type="entry name" value="Flag_MotA_CS"/>
</dbReference>
<proteinExistence type="inferred from homology"/>
<evidence type="ECO:0000256" key="13">
    <source>
        <dbReference type="SAM" id="Phobius"/>
    </source>
</evidence>
<dbReference type="InterPro" id="IPR002898">
    <property type="entry name" value="MotA_ExbB_proton_chnl"/>
</dbReference>
<evidence type="ECO:0000256" key="5">
    <source>
        <dbReference type="ARBA" id="ARBA00022500"/>
    </source>
</evidence>
<dbReference type="GO" id="GO:0071978">
    <property type="term" value="P:bacterial-type flagellum-dependent swarming motility"/>
    <property type="evidence" value="ECO:0007669"/>
    <property type="project" value="InterPro"/>
</dbReference>
<evidence type="ECO:0000256" key="9">
    <source>
        <dbReference type="ARBA" id="ARBA00022781"/>
    </source>
</evidence>
<keyword evidence="10 13" id="KW-1133">Transmembrane helix</keyword>
<feature type="transmembrane region" description="Helical" evidence="13">
    <location>
        <begin position="171"/>
        <end position="191"/>
    </location>
</feature>
<evidence type="ECO:0000256" key="12">
    <source>
        <dbReference type="ARBA" id="ARBA00023136"/>
    </source>
</evidence>
<dbReference type="PROSITE" id="PS01307">
    <property type="entry name" value="MOTA"/>
    <property type="match status" value="1"/>
</dbReference>
<evidence type="ECO:0000256" key="2">
    <source>
        <dbReference type="ARBA" id="ARBA00008038"/>
    </source>
</evidence>
<evidence type="ECO:0000313" key="16">
    <source>
        <dbReference type="EMBL" id="OAN44233.1"/>
    </source>
</evidence>
<keyword evidence="5" id="KW-0145">Chemotaxis</keyword>
<accession>A0A178M6R5</accession>
<keyword evidence="3" id="KW-0813">Transport</keyword>
<dbReference type="GO" id="GO:0005886">
    <property type="term" value="C:plasma membrane"/>
    <property type="evidence" value="ECO:0007669"/>
    <property type="project" value="UniProtKB-SubCell"/>
</dbReference>
<dbReference type="InterPro" id="IPR047055">
    <property type="entry name" value="MotA-like"/>
</dbReference>
<keyword evidence="11" id="KW-0406">Ion transport</keyword>
<evidence type="ECO:0000256" key="10">
    <source>
        <dbReference type="ARBA" id="ARBA00022989"/>
    </source>
</evidence>
<feature type="transmembrane region" description="Helical" evidence="13">
    <location>
        <begin position="29"/>
        <end position="47"/>
    </location>
</feature>
<dbReference type="OrthoDB" id="9782603at2"/>
<keyword evidence="7 13" id="KW-0812">Transmembrane</keyword>
<keyword evidence="4" id="KW-1003">Cell membrane</keyword>
<evidence type="ECO:0000256" key="11">
    <source>
        <dbReference type="ARBA" id="ARBA00023065"/>
    </source>
</evidence>
<evidence type="ECO:0000259" key="14">
    <source>
        <dbReference type="Pfam" id="PF01618"/>
    </source>
</evidence>